<name>A0A814X4Z8_9BILA</name>
<evidence type="ECO:0000256" key="1">
    <source>
        <dbReference type="ARBA" id="ARBA00022737"/>
    </source>
</evidence>
<dbReference type="InterPro" id="IPR011042">
    <property type="entry name" value="6-blade_b-propeller_TolB-like"/>
</dbReference>
<dbReference type="InterPro" id="IPR001258">
    <property type="entry name" value="NHL_repeat"/>
</dbReference>
<evidence type="ECO:0000313" key="3">
    <source>
        <dbReference type="EMBL" id="CAF1211057.1"/>
    </source>
</evidence>
<reference evidence="3" key="1">
    <citation type="submission" date="2021-02" db="EMBL/GenBank/DDBJ databases">
        <authorList>
            <person name="Nowell W R."/>
        </authorList>
    </citation>
    <scope>NUCLEOTIDE SEQUENCE</scope>
</reference>
<dbReference type="EMBL" id="CAJNON010000347">
    <property type="protein sequence ID" value="CAF1211057.1"/>
    <property type="molecule type" value="Genomic_DNA"/>
</dbReference>
<dbReference type="Proteomes" id="UP000663891">
    <property type="component" value="Unassembled WGS sequence"/>
</dbReference>
<dbReference type="Pfam" id="PF01436">
    <property type="entry name" value="NHL"/>
    <property type="match status" value="1"/>
</dbReference>
<sequence>MNVSSSCDGLFVDINDTLYCSMSSHAQVVRRSLNDSVMNSNCVAAGTGIAGSDLNQLNDPRGIFVDVNLDLYVADCDNDRVQLFQSGKSNGITVAGSTSINPTITLDCPTPDVKTDQSAKRIPQCPNIKCAEPECENPTPNFSTFNGNECRACSSCPKCNLPFCPAINCTNPQPTNTTINGTECPGCPTCPSCPILECPAIKCTNSEPTFTTVNGQECPGCPRCPTCPEQACPDIACANAQQTFTTSSSGEQCPGCHTCSPTPVEQS</sequence>
<organism evidence="3 4">
    <name type="scientific">Adineta steineri</name>
    <dbReference type="NCBI Taxonomy" id="433720"/>
    <lineage>
        <taxon>Eukaryota</taxon>
        <taxon>Metazoa</taxon>
        <taxon>Spiralia</taxon>
        <taxon>Gnathifera</taxon>
        <taxon>Rotifera</taxon>
        <taxon>Eurotatoria</taxon>
        <taxon>Bdelloidea</taxon>
        <taxon>Adinetida</taxon>
        <taxon>Adinetidae</taxon>
        <taxon>Adineta</taxon>
    </lineage>
</organism>
<evidence type="ECO:0000256" key="2">
    <source>
        <dbReference type="PROSITE-ProRule" id="PRU00504"/>
    </source>
</evidence>
<comment type="caution">
    <text evidence="3">The sequence shown here is derived from an EMBL/GenBank/DDBJ whole genome shotgun (WGS) entry which is preliminary data.</text>
</comment>
<dbReference type="OrthoDB" id="10009907at2759"/>
<proteinExistence type="predicted"/>
<dbReference type="AlphaFoldDB" id="A0A814X4Z8"/>
<protein>
    <submittedName>
        <fullName evidence="3">Uncharacterized protein</fullName>
    </submittedName>
</protein>
<dbReference type="Gene3D" id="2.120.10.30">
    <property type="entry name" value="TolB, C-terminal domain"/>
    <property type="match status" value="1"/>
</dbReference>
<accession>A0A814X4Z8</accession>
<keyword evidence="1" id="KW-0677">Repeat</keyword>
<dbReference type="SUPFAM" id="SSF101898">
    <property type="entry name" value="NHL repeat"/>
    <property type="match status" value="1"/>
</dbReference>
<feature type="repeat" description="NHL" evidence="2">
    <location>
        <begin position="48"/>
        <end position="87"/>
    </location>
</feature>
<dbReference type="PROSITE" id="PS51125">
    <property type="entry name" value="NHL"/>
    <property type="match status" value="1"/>
</dbReference>
<gene>
    <name evidence="3" type="ORF">VCS650_LOCUS26184</name>
</gene>
<evidence type="ECO:0000313" key="4">
    <source>
        <dbReference type="Proteomes" id="UP000663891"/>
    </source>
</evidence>